<dbReference type="Proteomes" id="UP001139006">
    <property type="component" value="Unassembled WGS sequence"/>
</dbReference>
<sequence length="350" mass="39904">MKVNVIYQRSVLDDGDFIISAELIFSKECNVESKDINFSLNGEKLAYDLKRLSSDAVEVKFHEPIPVLKFNLEKFVNEINLPKIIIEIINHDVTEYNVVFKKDKFVKKFDKYIFQSTKGLLSYMLFSSHQKEEKRPLVIFLHGSGERGFSNELPLLGSDVVKTIYKYVKHNEDAVVLVPQATWMPELNGWFRPEVQNDLLKLIGKIMKDENIDSSRVYLVGLSNGASATWQFGESFPNLFTALVPCSGYVYNNGKKFQLQSGQGRYMEATQEEARKLSTLPIWAFHVEDDPVVNVNGTINIAEKIKRLNGEKLKVSIYPKGEAAPNAHASWALAFNNSKLLPWLFSQKKL</sequence>
<dbReference type="EMBL" id="JAIULA010000025">
    <property type="protein sequence ID" value="MCP0887768.1"/>
    <property type="molecule type" value="Genomic_DNA"/>
</dbReference>
<dbReference type="Gene3D" id="3.40.50.1820">
    <property type="entry name" value="alpha/beta hydrolase"/>
    <property type="match status" value="1"/>
</dbReference>
<dbReference type="AlphaFoldDB" id="A0A9X2FR05"/>
<organism evidence="2 3">
    <name type="scientific">Ligilactobacillus ubinensis</name>
    <dbReference type="NCBI Taxonomy" id="2876789"/>
    <lineage>
        <taxon>Bacteria</taxon>
        <taxon>Bacillati</taxon>
        <taxon>Bacillota</taxon>
        <taxon>Bacilli</taxon>
        <taxon>Lactobacillales</taxon>
        <taxon>Lactobacillaceae</taxon>
        <taxon>Ligilactobacillus</taxon>
    </lineage>
</organism>
<dbReference type="InterPro" id="IPR029058">
    <property type="entry name" value="AB_hydrolase_fold"/>
</dbReference>
<accession>A0A9X2FR05</accession>
<dbReference type="PANTHER" id="PTHR43037:SF1">
    <property type="entry name" value="BLL1128 PROTEIN"/>
    <property type="match status" value="1"/>
</dbReference>
<dbReference type="InterPro" id="IPR050955">
    <property type="entry name" value="Plant_Biomass_Hydrol_Est"/>
</dbReference>
<proteinExistence type="predicted"/>
<keyword evidence="3" id="KW-1185">Reference proteome</keyword>
<comment type="caution">
    <text evidence="2">The sequence shown here is derived from an EMBL/GenBank/DDBJ whole genome shotgun (WGS) entry which is preliminary data.</text>
</comment>
<evidence type="ECO:0000313" key="2">
    <source>
        <dbReference type="EMBL" id="MCP0887768.1"/>
    </source>
</evidence>
<dbReference type="RefSeq" id="WP_253361931.1">
    <property type="nucleotide sequence ID" value="NZ_JAIULA010000025.1"/>
</dbReference>
<dbReference type="PANTHER" id="PTHR43037">
    <property type="entry name" value="UNNAMED PRODUCT-RELATED"/>
    <property type="match status" value="1"/>
</dbReference>
<gene>
    <name evidence="2" type="ORF">LB941_10550</name>
</gene>
<evidence type="ECO:0000313" key="3">
    <source>
        <dbReference type="Proteomes" id="UP001139006"/>
    </source>
</evidence>
<evidence type="ECO:0000256" key="1">
    <source>
        <dbReference type="ARBA" id="ARBA00022729"/>
    </source>
</evidence>
<keyword evidence="1" id="KW-0732">Signal</keyword>
<name>A0A9X2FR05_9LACO</name>
<reference evidence="2 3" key="1">
    <citation type="journal article" date="2023" name="Int. J. Syst. Evol. Microbiol.">
        <title>Ligilactobacillus ubinensis sp. nov., a novel species isolated from the wild ferment of a durian fruit (Durio zibethinus).</title>
        <authorList>
            <person name="Heng Y.C."/>
            <person name="Menon N."/>
            <person name="Chen B."/>
            <person name="Loo B.Z.L."/>
            <person name="Wong G.W.J."/>
            <person name="Lim A.C.H."/>
            <person name="Silvaraju S."/>
            <person name="Kittelmann S."/>
        </authorList>
    </citation>
    <scope>NUCLEOTIDE SEQUENCE [LARGE SCALE GENOMIC DNA]</scope>
    <source>
        <strain evidence="2 3">WILCCON 0076</strain>
    </source>
</reference>
<protein>
    <submittedName>
        <fullName evidence="2">Phospholipase</fullName>
    </submittedName>
</protein>
<dbReference type="SUPFAM" id="SSF53474">
    <property type="entry name" value="alpha/beta-Hydrolases"/>
    <property type="match status" value="1"/>
</dbReference>